<keyword evidence="1" id="KW-0732">Signal</keyword>
<feature type="domain" description="Helix-hairpin-helix DNA-binding motif class 1" evidence="2">
    <location>
        <begin position="56"/>
        <end position="75"/>
    </location>
</feature>
<evidence type="ECO:0000313" key="4">
    <source>
        <dbReference type="Proteomes" id="UP001626537"/>
    </source>
</evidence>
<dbReference type="RefSeq" id="WP_407349498.1">
    <property type="nucleotide sequence ID" value="NZ_CP136864.1"/>
</dbReference>
<dbReference type="InterPro" id="IPR004509">
    <property type="entry name" value="Competence_ComEA_HhH"/>
</dbReference>
<evidence type="ECO:0000256" key="1">
    <source>
        <dbReference type="SAM" id="SignalP"/>
    </source>
</evidence>
<sequence length="109" mass="11555">MRRYLWMTLFAVGAHLSIQSSPVLAQTVAEEMRESAVVGNKAVAATVNINTASAGDLASKLNGIGGSKAQAIVRYREQFGPFESVDELSEVAGIGASTVERNRSLLSTK</sequence>
<dbReference type="Proteomes" id="UP001626537">
    <property type="component" value="Chromosome"/>
</dbReference>
<evidence type="ECO:0000313" key="3">
    <source>
        <dbReference type="EMBL" id="WOJ94864.1"/>
    </source>
</evidence>
<feature type="domain" description="Helix-hairpin-helix DNA-binding motif class 1" evidence="2">
    <location>
        <begin position="86"/>
        <end position="105"/>
    </location>
</feature>
<dbReference type="GO" id="GO:0003677">
    <property type="term" value="F:DNA binding"/>
    <property type="evidence" value="ECO:0007669"/>
    <property type="project" value="UniProtKB-KW"/>
</dbReference>
<dbReference type="Pfam" id="PF12836">
    <property type="entry name" value="HHH_3"/>
    <property type="match status" value="1"/>
</dbReference>
<organism evidence="3 4">
    <name type="scientific">Congregibacter variabilis</name>
    <dbReference type="NCBI Taxonomy" id="3081200"/>
    <lineage>
        <taxon>Bacteria</taxon>
        <taxon>Pseudomonadati</taxon>
        <taxon>Pseudomonadota</taxon>
        <taxon>Gammaproteobacteria</taxon>
        <taxon>Cellvibrionales</taxon>
        <taxon>Halieaceae</taxon>
        <taxon>Congregibacter</taxon>
    </lineage>
</organism>
<evidence type="ECO:0000259" key="2">
    <source>
        <dbReference type="SMART" id="SM00278"/>
    </source>
</evidence>
<dbReference type="Gene3D" id="1.10.150.280">
    <property type="entry name" value="AF1531-like domain"/>
    <property type="match status" value="1"/>
</dbReference>
<dbReference type="InterPro" id="IPR010994">
    <property type="entry name" value="RuvA_2-like"/>
</dbReference>
<reference evidence="3 4" key="1">
    <citation type="submission" date="2023-10" db="EMBL/GenBank/DDBJ databases">
        <title>Two novel species belonging to the OM43/NOR5 clade.</title>
        <authorList>
            <person name="Park M."/>
        </authorList>
    </citation>
    <scope>NUCLEOTIDE SEQUENCE [LARGE SCALE GENOMIC DNA]</scope>
    <source>
        <strain evidence="3 4">IMCC43200</strain>
    </source>
</reference>
<dbReference type="InterPro" id="IPR003583">
    <property type="entry name" value="Hlx-hairpin-Hlx_DNA-bd_motif"/>
</dbReference>
<feature type="chain" id="PRO_5047274461" evidence="1">
    <location>
        <begin position="26"/>
        <end position="109"/>
    </location>
</feature>
<gene>
    <name evidence="3" type="ORF">R0135_06760</name>
</gene>
<feature type="signal peptide" evidence="1">
    <location>
        <begin position="1"/>
        <end position="25"/>
    </location>
</feature>
<protein>
    <submittedName>
        <fullName evidence="3">ComEA family DNA-binding protein</fullName>
    </submittedName>
</protein>
<dbReference type="PANTHER" id="PTHR21180">
    <property type="entry name" value="ENDONUCLEASE/EXONUCLEASE/PHOSPHATASE FAMILY DOMAIN-CONTAINING PROTEIN 1"/>
    <property type="match status" value="1"/>
</dbReference>
<dbReference type="SUPFAM" id="SSF47781">
    <property type="entry name" value="RuvA domain 2-like"/>
    <property type="match status" value="1"/>
</dbReference>
<name>A0ABZ0I8G9_9GAMM</name>
<dbReference type="NCBIfam" id="TIGR00426">
    <property type="entry name" value="competence protein ComEA helix-hairpin-helix repeat region"/>
    <property type="match status" value="1"/>
</dbReference>
<accession>A0ABZ0I8G9</accession>
<dbReference type="SMART" id="SM00278">
    <property type="entry name" value="HhH1"/>
    <property type="match status" value="2"/>
</dbReference>
<keyword evidence="4" id="KW-1185">Reference proteome</keyword>
<dbReference type="PANTHER" id="PTHR21180:SF32">
    <property type="entry name" value="ENDONUCLEASE_EXONUCLEASE_PHOSPHATASE FAMILY DOMAIN-CONTAINING PROTEIN 1"/>
    <property type="match status" value="1"/>
</dbReference>
<keyword evidence="3" id="KW-0238">DNA-binding</keyword>
<dbReference type="InterPro" id="IPR051675">
    <property type="entry name" value="Endo/Exo/Phosphatase_dom_1"/>
</dbReference>
<dbReference type="EMBL" id="CP136864">
    <property type="protein sequence ID" value="WOJ94864.1"/>
    <property type="molecule type" value="Genomic_DNA"/>
</dbReference>
<proteinExistence type="predicted"/>